<reference evidence="2" key="1">
    <citation type="submission" date="2020-06" db="EMBL/GenBank/DDBJ databases">
        <authorList>
            <person name="Dong N."/>
        </authorList>
    </citation>
    <scope>NUCLEOTIDE SEQUENCE</scope>
    <source>
        <strain evidence="2">DF46-2-2</strain>
    </source>
</reference>
<dbReference type="Proteomes" id="UP001173465">
    <property type="component" value="Unassembled WGS sequence"/>
</dbReference>
<comment type="caution">
    <text evidence="2">The sequence shown here is derived from an EMBL/GenBank/DDBJ whole genome shotgun (WGS) entry which is preliminary data.</text>
</comment>
<reference evidence="2" key="2">
    <citation type="journal article" date="2022" name="Sci. Total Environ.">
        <title>Prevalence, transmission, and molecular epidemiology of tet(X)-positive bacteria among humans, animals, and environmental niches in China: An epidemiological, and genomic-based study.</title>
        <authorList>
            <person name="Dong N."/>
            <person name="Zeng Y."/>
            <person name="Cai C."/>
            <person name="Sun C."/>
            <person name="Lu J."/>
            <person name="Liu C."/>
            <person name="Zhou H."/>
            <person name="Sun Q."/>
            <person name="Shu L."/>
            <person name="Wang H."/>
            <person name="Wang Y."/>
            <person name="Wang S."/>
            <person name="Wu C."/>
            <person name="Chan E.W."/>
            <person name="Chen G."/>
            <person name="Shen Z."/>
            <person name="Chen S."/>
            <person name="Zhang R."/>
        </authorList>
    </citation>
    <scope>NUCLEOTIDE SEQUENCE</scope>
    <source>
        <strain evidence="2">DF46-2-2</strain>
    </source>
</reference>
<evidence type="ECO:0000313" key="3">
    <source>
        <dbReference type="Proteomes" id="UP001173465"/>
    </source>
</evidence>
<name>A0AAW7DRX2_9GAMM</name>
<keyword evidence="1" id="KW-0812">Transmembrane</keyword>
<dbReference type="RefSeq" id="WP_286593492.1">
    <property type="nucleotide sequence ID" value="NZ_JACANB010000003.1"/>
</dbReference>
<sequence length="183" mass="20325">MSESDYQLAWMIYLAAALLCIGASFYFTRWMWRYLREPIRVVVAVVLLTPSAVMAEKALYAPAFVIASIEYFLNKSIELISVTSLLTYLILGLGAYVLFALLRWGWHKYRAKQVTPAAKNDAIEAAEVEPVESFSVTADEGIGRTSQTKSADMTLGERLAAEQKQRIEPVLCDNMGAGSSKDV</sequence>
<evidence type="ECO:0000256" key="1">
    <source>
        <dbReference type="SAM" id="Phobius"/>
    </source>
</evidence>
<keyword evidence="1" id="KW-0472">Membrane</keyword>
<keyword evidence="1" id="KW-1133">Transmembrane helix</keyword>
<feature type="transmembrane region" description="Helical" evidence="1">
    <location>
        <begin position="6"/>
        <end position="27"/>
    </location>
</feature>
<feature type="transmembrane region" description="Helical" evidence="1">
    <location>
        <begin position="79"/>
        <end position="102"/>
    </location>
</feature>
<dbReference type="EMBL" id="JACANB010000003">
    <property type="protein sequence ID" value="MDM1696085.1"/>
    <property type="molecule type" value="Genomic_DNA"/>
</dbReference>
<organism evidence="2 3">
    <name type="scientific">Thiopseudomonas alkaliphila</name>
    <dbReference type="NCBI Taxonomy" id="1697053"/>
    <lineage>
        <taxon>Bacteria</taxon>
        <taxon>Pseudomonadati</taxon>
        <taxon>Pseudomonadota</taxon>
        <taxon>Gammaproteobacteria</taxon>
        <taxon>Pseudomonadales</taxon>
        <taxon>Pseudomonadaceae</taxon>
        <taxon>Thiopseudomonas</taxon>
    </lineage>
</organism>
<feature type="transmembrane region" description="Helical" evidence="1">
    <location>
        <begin position="39"/>
        <end position="59"/>
    </location>
</feature>
<proteinExistence type="predicted"/>
<protein>
    <submittedName>
        <fullName evidence="2">MFS transporter</fullName>
    </submittedName>
</protein>
<gene>
    <name evidence="2" type="ORF">HX099_05320</name>
</gene>
<accession>A0AAW7DRX2</accession>
<dbReference type="AlphaFoldDB" id="A0AAW7DRX2"/>
<evidence type="ECO:0000313" key="2">
    <source>
        <dbReference type="EMBL" id="MDM1696085.1"/>
    </source>
</evidence>